<dbReference type="EMBL" id="JAHRIO010032729">
    <property type="protein sequence ID" value="MEQ2169367.1"/>
    <property type="molecule type" value="Genomic_DNA"/>
</dbReference>
<comment type="caution">
    <text evidence="1">The sequence shown here is derived from an EMBL/GenBank/DDBJ whole genome shotgun (WGS) entry which is preliminary data.</text>
</comment>
<evidence type="ECO:0000313" key="1">
    <source>
        <dbReference type="EMBL" id="MEQ2169367.1"/>
    </source>
</evidence>
<evidence type="ECO:0000313" key="2">
    <source>
        <dbReference type="Proteomes" id="UP001476798"/>
    </source>
</evidence>
<dbReference type="Proteomes" id="UP001476798">
    <property type="component" value="Unassembled WGS sequence"/>
</dbReference>
<protein>
    <submittedName>
        <fullName evidence="1">Uncharacterized protein</fullName>
    </submittedName>
</protein>
<organism evidence="1 2">
    <name type="scientific">Goodea atripinnis</name>
    <dbReference type="NCBI Taxonomy" id="208336"/>
    <lineage>
        <taxon>Eukaryota</taxon>
        <taxon>Metazoa</taxon>
        <taxon>Chordata</taxon>
        <taxon>Craniata</taxon>
        <taxon>Vertebrata</taxon>
        <taxon>Euteleostomi</taxon>
        <taxon>Actinopterygii</taxon>
        <taxon>Neopterygii</taxon>
        <taxon>Teleostei</taxon>
        <taxon>Neoteleostei</taxon>
        <taxon>Acanthomorphata</taxon>
        <taxon>Ovalentaria</taxon>
        <taxon>Atherinomorphae</taxon>
        <taxon>Cyprinodontiformes</taxon>
        <taxon>Goodeidae</taxon>
        <taxon>Goodea</taxon>
    </lineage>
</organism>
<accession>A0ABV0NDA3</accession>
<gene>
    <name evidence="1" type="ORF">GOODEAATRI_024479</name>
</gene>
<reference evidence="1 2" key="1">
    <citation type="submission" date="2021-06" db="EMBL/GenBank/DDBJ databases">
        <authorList>
            <person name="Palmer J.M."/>
        </authorList>
    </citation>
    <scope>NUCLEOTIDE SEQUENCE [LARGE SCALE GENOMIC DNA]</scope>
    <source>
        <strain evidence="1 2">GA_2019</strain>
        <tissue evidence="1">Muscle</tissue>
    </source>
</reference>
<sequence>MLVVSMVVLDGVEHPEEVVEPAGHREMCATSAVSLDIGHAPAPTGGHSREYQNLRFPPNAGYSRNYVPGYTELAQPLRDLAREQGMRNLNNVFSELNHRIHSIRAGNRKEFSGTTRSSSDIYR</sequence>
<keyword evidence="2" id="KW-1185">Reference proteome</keyword>
<name>A0ABV0NDA3_9TELE</name>
<proteinExistence type="predicted"/>